<gene>
    <name evidence="3" type="ORF">BDV33DRAFT_201096</name>
</gene>
<evidence type="ECO:0000256" key="2">
    <source>
        <dbReference type="ARBA" id="ARBA00023033"/>
    </source>
</evidence>
<protein>
    <recommendedName>
        <fullName evidence="5">FAD/NAD(P)-binding domain-containing protein</fullName>
    </recommendedName>
</protein>
<keyword evidence="4" id="KW-1185">Reference proteome</keyword>
<accession>A0A5N6EZM1</accession>
<dbReference type="PANTHER" id="PTHR43872">
    <property type="entry name" value="MONOOXYGENASE, PUTATIVE (AFU_ORTHOLOGUE AFUA_8G02570)-RELATED"/>
    <property type="match status" value="1"/>
</dbReference>
<reference evidence="3 4" key="1">
    <citation type="submission" date="2019-04" db="EMBL/GenBank/DDBJ databases">
        <title>Fungal friends and foes A comparative genomics study of 23 Aspergillus species from section Flavi.</title>
        <authorList>
            <consortium name="DOE Joint Genome Institute"/>
            <person name="Kjaerbolling I."/>
            <person name="Vesth T.C."/>
            <person name="Frisvad J.C."/>
            <person name="Nybo J.L."/>
            <person name="Theobald S."/>
            <person name="Kildgaard S."/>
            <person name="Petersen T.I."/>
            <person name="Kuo A."/>
            <person name="Sato A."/>
            <person name="Lyhne E.K."/>
            <person name="Kogle M.E."/>
            <person name="Wiebenga A."/>
            <person name="Kun R.S."/>
            <person name="Lubbers R.J."/>
            <person name="Makela M.R."/>
            <person name="Barry K."/>
            <person name="Chovatia M."/>
            <person name="Clum A."/>
            <person name="Daum C."/>
            <person name="Haridas S."/>
            <person name="He G."/>
            <person name="LaButti K."/>
            <person name="Lipzen A."/>
            <person name="Mondo S."/>
            <person name="Pangilinan J."/>
            <person name="Riley R."/>
            <person name="Salamov A."/>
            <person name="Simmons B.A."/>
            <person name="Magnuson J.K."/>
            <person name="Henrissat B."/>
            <person name="Mortensen U.H."/>
            <person name="Larsen T.O."/>
            <person name="De vries R.P."/>
            <person name="Grigoriev I.V."/>
            <person name="Machida M."/>
            <person name="Baker S.E."/>
            <person name="Andersen M.R."/>
        </authorList>
    </citation>
    <scope>NUCLEOTIDE SEQUENCE [LARGE SCALE GENOMIC DNA]</scope>
    <source>
        <strain evidence="3 4">CBS 126849</strain>
    </source>
</reference>
<name>A0A5N6EZM1_9EURO</name>
<dbReference type="GO" id="GO:0004497">
    <property type="term" value="F:monooxygenase activity"/>
    <property type="evidence" value="ECO:0007669"/>
    <property type="project" value="UniProtKB-KW"/>
</dbReference>
<keyword evidence="2" id="KW-0503">Monooxygenase</keyword>
<proteinExistence type="predicted"/>
<evidence type="ECO:0000313" key="4">
    <source>
        <dbReference type="Proteomes" id="UP000326799"/>
    </source>
</evidence>
<comment type="cofactor">
    <cofactor evidence="1">
        <name>FAD</name>
        <dbReference type="ChEBI" id="CHEBI:57692"/>
    </cofactor>
</comment>
<sequence length="212" mass="23456">MISVRSRFVFLGTGYDDYQEPLQANMIELEDCENIPGFESFQGKVIHPQFWPVGLDYTHKRIVVIGSGATAITLLPALATSAAHVTMLRPTSRLFPPRDSLKPLFQGFCPARWPIKSYAVGATIVIKLTSGEELHPDIIVTATGLKLRMAGGISITVDSEPYEISDHFAWRASMLEGLPNWMRSLGYANASWTLGSDTAAQLACRLLTRMRK</sequence>
<dbReference type="SUPFAM" id="SSF51905">
    <property type="entry name" value="FAD/NAD(P)-binding domain"/>
    <property type="match status" value="1"/>
</dbReference>
<keyword evidence="2" id="KW-0560">Oxidoreductase</keyword>
<dbReference type="EMBL" id="ML733409">
    <property type="protein sequence ID" value="KAB8222956.1"/>
    <property type="molecule type" value="Genomic_DNA"/>
</dbReference>
<evidence type="ECO:0008006" key="5">
    <source>
        <dbReference type="Google" id="ProtNLM"/>
    </source>
</evidence>
<evidence type="ECO:0000256" key="1">
    <source>
        <dbReference type="ARBA" id="ARBA00001974"/>
    </source>
</evidence>
<evidence type="ECO:0000313" key="3">
    <source>
        <dbReference type="EMBL" id="KAB8222956.1"/>
    </source>
</evidence>
<dbReference type="PANTHER" id="PTHR43872:SF1">
    <property type="entry name" value="MONOOXYGENASE, PUTATIVE (AFU_ORTHOLOGUE AFUA_8G02570)-RELATED"/>
    <property type="match status" value="1"/>
</dbReference>
<dbReference type="Proteomes" id="UP000326799">
    <property type="component" value="Unassembled WGS sequence"/>
</dbReference>
<dbReference type="Gene3D" id="3.50.50.60">
    <property type="entry name" value="FAD/NAD(P)-binding domain"/>
    <property type="match status" value="1"/>
</dbReference>
<dbReference type="InterPro" id="IPR036188">
    <property type="entry name" value="FAD/NAD-bd_sf"/>
</dbReference>
<organism evidence="3 4">
    <name type="scientific">Aspergillus novoparasiticus</name>
    <dbReference type="NCBI Taxonomy" id="986946"/>
    <lineage>
        <taxon>Eukaryota</taxon>
        <taxon>Fungi</taxon>
        <taxon>Dikarya</taxon>
        <taxon>Ascomycota</taxon>
        <taxon>Pezizomycotina</taxon>
        <taxon>Eurotiomycetes</taxon>
        <taxon>Eurotiomycetidae</taxon>
        <taxon>Eurotiales</taxon>
        <taxon>Aspergillaceae</taxon>
        <taxon>Aspergillus</taxon>
        <taxon>Aspergillus subgen. Circumdati</taxon>
    </lineage>
</organism>
<dbReference type="InterPro" id="IPR051820">
    <property type="entry name" value="FAD-binding_MO"/>
</dbReference>
<dbReference type="AlphaFoldDB" id="A0A5N6EZM1"/>